<evidence type="ECO:0000259" key="1">
    <source>
        <dbReference type="Pfam" id="PF14244"/>
    </source>
</evidence>
<dbReference type="Proteomes" id="UP000233551">
    <property type="component" value="Unassembled WGS sequence"/>
</dbReference>
<dbReference type="PANTHER" id="PTHR37610:SF97">
    <property type="entry name" value="RETROTRANSPOSON GAG DOMAIN-CONTAINING PROTEIN"/>
    <property type="match status" value="1"/>
</dbReference>
<dbReference type="Pfam" id="PF14244">
    <property type="entry name" value="Retrotran_gag_3"/>
    <property type="match status" value="1"/>
</dbReference>
<feature type="domain" description="Retrotransposon Copia-like N-terminal" evidence="1">
    <location>
        <begin position="31"/>
        <end position="73"/>
    </location>
</feature>
<comment type="caution">
    <text evidence="2">The sequence shown here is derived from an EMBL/GenBank/DDBJ whole genome shotgun (WGS) entry which is preliminary data.</text>
</comment>
<gene>
    <name evidence="2" type="ORF">CRG98_038951</name>
</gene>
<organism evidence="2 3">
    <name type="scientific">Punica granatum</name>
    <name type="common">Pomegranate</name>
    <dbReference type="NCBI Taxonomy" id="22663"/>
    <lineage>
        <taxon>Eukaryota</taxon>
        <taxon>Viridiplantae</taxon>
        <taxon>Streptophyta</taxon>
        <taxon>Embryophyta</taxon>
        <taxon>Tracheophyta</taxon>
        <taxon>Spermatophyta</taxon>
        <taxon>Magnoliopsida</taxon>
        <taxon>eudicotyledons</taxon>
        <taxon>Gunneridae</taxon>
        <taxon>Pentapetalae</taxon>
        <taxon>rosids</taxon>
        <taxon>malvids</taxon>
        <taxon>Myrtales</taxon>
        <taxon>Lythraceae</taxon>
        <taxon>Punica</taxon>
    </lineage>
</organism>
<proteinExistence type="predicted"/>
<protein>
    <recommendedName>
        <fullName evidence="1">Retrotransposon Copia-like N-terminal domain-containing protein</fullName>
    </recommendedName>
</protein>
<evidence type="ECO:0000313" key="2">
    <source>
        <dbReference type="EMBL" id="PKI40696.1"/>
    </source>
</evidence>
<dbReference type="AlphaFoldDB" id="A0A2I0IBF3"/>
<dbReference type="InterPro" id="IPR029472">
    <property type="entry name" value="Copia-like_N"/>
</dbReference>
<name>A0A2I0IBF3_PUNGR</name>
<dbReference type="PANTHER" id="PTHR37610">
    <property type="entry name" value="CCHC-TYPE DOMAIN-CONTAINING PROTEIN"/>
    <property type="match status" value="1"/>
</dbReference>
<dbReference type="EMBL" id="PGOL01003508">
    <property type="protein sequence ID" value="PKI40696.1"/>
    <property type="molecule type" value="Genomic_DNA"/>
</dbReference>
<sequence>MEKWVETSGKGTGNVEVDWLSALTVNSSYYTGVSLINCKLTRSNYLTWSRAMLTALTTKNKVEMIDGTVARPPKGDPNRAKWEICNALVISWIFNRLDSELQSSVACATVAQDLWEDLRERYSLGNETRIYQLKAEIRKLKQDGMTIPKYYSRLKGLWDESDNYLKIPTCTCSTARTKLTGNKAEMQGSGGSSGYGGQIGEFLPVAPWLPGYLGFKEGKGKRRVCREEDWGDDGRATADGLGLEPIRWAASPSGVD</sequence>
<reference evidence="2 3" key="1">
    <citation type="submission" date="2017-11" db="EMBL/GenBank/DDBJ databases">
        <title>De-novo sequencing of pomegranate (Punica granatum L.) genome.</title>
        <authorList>
            <person name="Akparov Z."/>
            <person name="Amiraslanov A."/>
            <person name="Hajiyeva S."/>
            <person name="Abbasov M."/>
            <person name="Kaur K."/>
            <person name="Hamwieh A."/>
            <person name="Solovyev V."/>
            <person name="Salamov A."/>
            <person name="Braich B."/>
            <person name="Kosarev P."/>
            <person name="Mahmoud A."/>
            <person name="Hajiyev E."/>
            <person name="Babayeva S."/>
            <person name="Izzatullayeva V."/>
            <person name="Mammadov A."/>
            <person name="Mammadov A."/>
            <person name="Sharifova S."/>
            <person name="Ojaghi J."/>
            <person name="Eynullazada K."/>
            <person name="Bayramov B."/>
            <person name="Abdulazimova A."/>
            <person name="Shahmuradov I."/>
        </authorList>
    </citation>
    <scope>NUCLEOTIDE SEQUENCE [LARGE SCALE GENOMIC DNA]</scope>
    <source>
        <strain evidence="3">cv. AG2017</strain>
        <tissue evidence="2">Leaf</tissue>
    </source>
</reference>
<accession>A0A2I0IBF3</accession>
<keyword evidence="3" id="KW-1185">Reference proteome</keyword>
<evidence type="ECO:0000313" key="3">
    <source>
        <dbReference type="Proteomes" id="UP000233551"/>
    </source>
</evidence>